<evidence type="ECO:0000259" key="8">
    <source>
        <dbReference type="SMART" id="SM00385"/>
    </source>
</evidence>
<dbReference type="InterPro" id="IPR006671">
    <property type="entry name" value="Cyclin_N"/>
</dbReference>
<dbReference type="CDD" id="cd20525">
    <property type="entry name" value="CYCLIN_CCNH_rpt2"/>
    <property type="match status" value="1"/>
</dbReference>
<comment type="subunit">
    <text evidence="6">Associates primarily with CDK7 and MAT1 to form the CAK complex. CAK can further associate with the core-TFIIH to form the TFIIH basal transcription factor.</text>
</comment>
<comment type="function">
    <text evidence="5">Regulates CDK7, the catalytic subunit of the CDK-activating kinase (CAK) enzymatic complex. CAK activates the cyclin-associated kinases CDK1, CDK2, CDK4 and CDK6 by threonine phosphorylation. CAK complexed to the core-TFIIH basal transcription factor activates RNA polymerase II by serine phosphorylation of the repetitive C-terminal domain (CTD) of its large subunit (POLR2A), allowing its escape from the promoter and elongation of the transcripts. Involved in cell cycle control and in RNA transcription by RNA polymerase II. Its expression and activity are constant throughout the cell cycle.</text>
</comment>
<dbReference type="InterPro" id="IPR036915">
    <property type="entry name" value="Cyclin-like_sf"/>
</dbReference>
<dbReference type="InterPro" id="IPR027081">
    <property type="entry name" value="CyclinH/Ccl1"/>
</dbReference>
<evidence type="ECO:0000256" key="2">
    <source>
        <dbReference type="ARBA" id="ARBA00019496"/>
    </source>
</evidence>
<comment type="similarity">
    <text evidence="1">Belongs to the cyclin family. Cyclin C subfamily.</text>
</comment>
<feature type="domain" description="Cyclin-like" evidence="8">
    <location>
        <begin position="63"/>
        <end position="151"/>
    </location>
</feature>
<feature type="domain" description="Cyclin-like" evidence="8">
    <location>
        <begin position="171"/>
        <end position="257"/>
    </location>
</feature>
<dbReference type="AlphaFoldDB" id="A0A7I8VJD3"/>
<organism evidence="9 10">
    <name type="scientific">Dimorphilus gyrociliatus</name>
    <dbReference type="NCBI Taxonomy" id="2664684"/>
    <lineage>
        <taxon>Eukaryota</taxon>
        <taxon>Metazoa</taxon>
        <taxon>Spiralia</taxon>
        <taxon>Lophotrochozoa</taxon>
        <taxon>Annelida</taxon>
        <taxon>Polychaeta</taxon>
        <taxon>Polychaeta incertae sedis</taxon>
        <taxon>Dinophilidae</taxon>
        <taxon>Dimorphilus</taxon>
    </lineage>
</organism>
<dbReference type="GO" id="GO:0016538">
    <property type="term" value="F:cyclin-dependent protein serine/threonine kinase regulator activity"/>
    <property type="evidence" value="ECO:0007669"/>
    <property type="project" value="InterPro"/>
</dbReference>
<name>A0A7I8VJD3_9ANNE</name>
<evidence type="ECO:0000256" key="7">
    <source>
        <dbReference type="RuleBase" id="RU000383"/>
    </source>
</evidence>
<dbReference type="Pfam" id="PF16899">
    <property type="entry name" value="Cyclin_C_2"/>
    <property type="match status" value="1"/>
</dbReference>
<dbReference type="OrthoDB" id="340962at2759"/>
<dbReference type="InterPro" id="IPR013763">
    <property type="entry name" value="Cyclin-like_dom"/>
</dbReference>
<evidence type="ECO:0000313" key="9">
    <source>
        <dbReference type="EMBL" id="CAD5114679.1"/>
    </source>
</evidence>
<dbReference type="GO" id="GO:0006351">
    <property type="term" value="P:DNA-templated transcription"/>
    <property type="evidence" value="ECO:0007669"/>
    <property type="project" value="InterPro"/>
</dbReference>
<dbReference type="Pfam" id="PF00134">
    <property type="entry name" value="Cyclin_N"/>
    <property type="match status" value="1"/>
</dbReference>
<evidence type="ECO:0000313" key="10">
    <source>
        <dbReference type="Proteomes" id="UP000549394"/>
    </source>
</evidence>
<keyword evidence="10" id="KW-1185">Reference proteome</keyword>
<dbReference type="Proteomes" id="UP000549394">
    <property type="component" value="Unassembled WGS sequence"/>
</dbReference>
<dbReference type="SMART" id="SM00385">
    <property type="entry name" value="CYCLIN"/>
    <property type="match status" value="2"/>
</dbReference>
<accession>A0A7I8VJD3</accession>
<dbReference type="EMBL" id="CAJFCJ010000005">
    <property type="protein sequence ID" value="CAD5114679.1"/>
    <property type="molecule type" value="Genomic_DNA"/>
</dbReference>
<evidence type="ECO:0000256" key="3">
    <source>
        <dbReference type="ARBA" id="ARBA00023127"/>
    </source>
</evidence>
<dbReference type="FunFam" id="1.10.472.10:FF:000029">
    <property type="entry name" value="Cyclin h"/>
    <property type="match status" value="1"/>
</dbReference>
<dbReference type="GO" id="GO:0006357">
    <property type="term" value="P:regulation of transcription by RNA polymerase II"/>
    <property type="evidence" value="ECO:0007669"/>
    <property type="project" value="InterPro"/>
</dbReference>
<evidence type="ECO:0000256" key="1">
    <source>
        <dbReference type="ARBA" id="ARBA00008638"/>
    </source>
</evidence>
<sequence>MLFSTSTQRKFWIFPSIDEVRNLRNEANSEFINKIGIKQLSEEEARYLLTPHQEYKLSLAYEYEIKKFCMSFPTPLPSFVIATSMIYFKRFFLHNSIMEYNPEDIMITCIFLACKVEEYYVSIQNFSSYCKLMPKEACEKIVRDNELLVMLKLHYHLTIYKPYKAVDGFLLDIRTRCKDVKFNFERVQKIALEFIDRSLHTDVFLLYSPSQIALAAVLHSVHREGHNLDEYVLTILLHDVPQETMTKVIEQIKKLRKLVKHQEKINRNEIADIEARLRAFKATTTWRSRNSQFDGDSQDSETCMD</sequence>
<dbReference type="CDD" id="cd20524">
    <property type="entry name" value="CYCLIN_CCNH_rpt1"/>
    <property type="match status" value="1"/>
</dbReference>
<evidence type="ECO:0000256" key="4">
    <source>
        <dbReference type="ARBA" id="ARBA00023306"/>
    </source>
</evidence>
<dbReference type="SUPFAM" id="SSF47954">
    <property type="entry name" value="Cyclin-like"/>
    <property type="match status" value="2"/>
</dbReference>
<proteinExistence type="inferred from homology"/>
<evidence type="ECO:0000256" key="6">
    <source>
        <dbReference type="ARBA" id="ARBA00026042"/>
    </source>
</evidence>
<keyword evidence="3 7" id="KW-0195">Cyclin</keyword>
<dbReference type="Gene3D" id="1.10.472.10">
    <property type="entry name" value="Cyclin-like"/>
    <property type="match status" value="2"/>
</dbReference>
<evidence type="ECO:0000256" key="5">
    <source>
        <dbReference type="ARBA" id="ARBA00025343"/>
    </source>
</evidence>
<protein>
    <recommendedName>
        <fullName evidence="2">Cyclin-H</fullName>
    </recommendedName>
</protein>
<keyword evidence="4" id="KW-0131">Cell cycle</keyword>
<gene>
    <name evidence="9" type="ORF">DGYR_LOCUS3505</name>
</gene>
<dbReference type="InterPro" id="IPR043198">
    <property type="entry name" value="Cyclin/Ssn8"/>
</dbReference>
<dbReference type="PANTHER" id="PTHR10026">
    <property type="entry name" value="CYCLIN"/>
    <property type="match status" value="1"/>
</dbReference>
<reference evidence="9 10" key="1">
    <citation type="submission" date="2020-08" db="EMBL/GenBank/DDBJ databases">
        <authorList>
            <person name="Hejnol A."/>
        </authorList>
    </citation>
    <scope>NUCLEOTIDE SEQUENCE [LARGE SCALE GENOMIC DNA]</scope>
</reference>
<comment type="caution">
    <text evidence="9">The sequence shown here is derived from an EMBL/GenBank/DDBJ whole genome shotgun (WGS) entry which is preliminary data.</text>
</comment>
<dbReference type="NCBIfam" id="TIGR00569">
    <property type="entry name" value="ccl1"/>
    <property type="match status" value="1"/>
</dbReference>
<dbReference type="InterPro" id="IPR031658">
    <property type="entry name" value="Cyclin_C_2"/>
</dbReference>
<dbReference type="GO" id="GO:0070985">
    <property type="term" value="C:transcription factor TFIIK complex"/>
    <property type="evidence" value="ECO:0007669"/>
    <property type="project" value="InterPro"/>
</dbReference>